<dbReference type="AlphaFoldDB" id="A0AAN9G3F5"/>
<dbReference type="InterPro" id="IPR008983">
    <property type="entry name" value="Tumour_necrosis_fac-like_dom"/>
</dbReference>
<evidence type="ECO:0000256" key="5">
    <source>
        <dbReference type="ARBA" id="ARBA00023157"/>
    </source>
</evidence>
<feature type="compositionally biased region" description="Basic residues" evidence="8">
    <location>
        <begin position="49"/>
        <end position="62"/>
    </location>
</feature>
<dbReference type="Gene3D" id="2.60.120.40">
    <property type="match status" value="1"/>
</dbReference>
<keyword evidence="3" id="KW-0372">Hormone</keyword>
<keyword evidence="11" id="KW-1185">Reference proteome</keyword>
<dbReference type="Proteomes" id="UP001374579">
    <property type="component" value="Unassembled WGS sequence"/>
</dbReference>
<evidence type="ECO:0000256" key="1">
    <source>
        <dbReference type="ARBA" id="ARBA00004613"/>
    </source>
</evidence>
<keyword evidence="6" id="KW-0325">Glycoprotein</keyword>
<evidence type="ECO:0000256" key="4">
    <source>
        <dbReference type="ARBA" id="ARBA00022729"/>
    </source>
</evidence>
<comment type="subcellular location">
    <subcellularLocation>
        <location evidence="1">Secreted</location>
    </subcellularLocation>
</comment>
<proteinExistence type="inferred from homology"/>
<keyword evidence="5" id="KW-1015">Disulfide bond</keyword>
<sequence length="297" mass="34332">MADVMFHEKVDTFRSEARVHLHVFMYFQTWPRRKSIDPKYSWDRFQNRQPKRKKKRRNKKAMLHGPRGPPGARGPPGPTGPPGAEMTKEDLLKEFKSLIKDMAEKRAEQLLTERCEACTLLLNGSYSLPPEVDQMLLVPRVTAAFNMRLRRNVNVEPETFVELKKFYQPFGSGAFQRGQVFKSREGRFLAPRDGLYQFAAHLHLKLRHKGKRGRARKRLRKRDYVKIQICIDSLCEKNMSLEYISGLESNSRVFTVSLNGMLEMKSKQYASLYVDNASRALVKVMNGSDFTGILFGV</sequence>
<feature type="domain" description="C1q" evidence="9">
    <location>
        <begin position="138"/>
        <end position="297"/>
    </location>
</feature>
<keyword evidence="2" id="KW-0964">Secreted</keyword>
<evidence type="ECO:0000259" key="9">
    <source>
        <dbReference type="PROSITE" id="PS50871"/>
    </source>
</evidence>
<gene>
    <name evidence="10" type="ORF">V1264_007685</name>
</gene>
<dbReference type="Gene3D" id="1.20.5.320">
    <property type="entry name" value="6-Phosphogluconate Dehydrogenase, domain 3"/>
    <property type="match status" value="1"/>
</dbReference>
<dbReference type="GO" id="GO:0005179">
    <property type="term" value="F:hormone activity"/>
    <property type="evidence" value="ECO:0007669"/>
    <property type="project" value="UniProtKB-KW"/>
</dbReference>
<evidence type="ECO:0000256" key="2">
    <source>
        <dbReference type="ARBA" id="ARBA00022525"/>
    </source>
</evidence>
<feature type="region of interest" description="Disordered" evidence="8">
    <location>
        <begin position="41"/>
        <end position="86"/>
    </location>
</feature>
<name>A0AAN9G3F5_9CAEN</name>
<keyword evidence="4" id="KW-0732">Signal</keyword>
<comment type="similarity">
    <text evidence="7">Belongs to the adipolin/erythroferrone family.</text>
</comment>
<dbReference type="PANTHER" id="PTHR24019">
    <property type="entry name" value="ADIPOLIN"/>
    <property type="match status" value="1"/>
</dbReference>
<protein>
    <recommendedName>
        <fullName evidence="9">C1q domain-containing protein</fullName>
    </recommendedName>
</protein>
<feature type="compositionally biased region" description="Pro residues" evidence="8">
    <location>
        <begin position="67"/>
        <end position="81"/>
    </location>
</feature>
<evidence type="ECO:0000256" key="6">
    <source>
        <dbReference type="ARBA" id="ARBA00023180"/>
    </source>
</evidence>
<dbReference type="PROSITE" id="PS50871">
    <property type="entry name" value="C1Q"/>
    <property type="match status" value="1"/>
</dbReference>
<dbReference type="PANTHER" id="PTHR24019:SF5">
    <property type="entry name" value="ADIPOLIN"/>
    <property type="match status" value="1"/>
</dbReference>
<evidence type="ECO:0000313" key="10">
    <source>
        <dbReference type="EMBL" id="KAK7094008.1"/>
    </source>
</evidence>
<dbReference type="InterPro" id="IPR001073">
    <property type="entry name" value="C1q_dom"/>
</dbReference>
<evidence type="ECO:0000256" key="3">
    <source>
        <dbReference type="ARBA" id="ARBA00022702"/>
    </source>
</evidence>
<dbReference type="GO" id="GO:0005615">
    <property type="term" value="C:extracellular space"/>
    <property type="evidence" value="ECO:0007669"/>
    <property type="project" value="TreeGrafter"/>
</dbReference>
<evidence type="ECO:0000313" key="11">
    <source>
        <dbReference type="Proteomes" id="UP001374579"/>
    </source>
</evidence>
<dbReference type="EMBL" id="JBAMIC010000019">
    <property type="protein sequence ID" value="KAK7094008.1"/>
    <property type="molecule type" value="Genomic_DNA"/>
</dbReference>
<evidence type="ECO:0000256" key="8">
    <source>
        <dbReference type="SAM" id="MobiDB-lite"/>
    </source>
</evidence>
<organism evidence="10 11">
    <name type="scientific">Littorina saxatilis</name>
    <dbReference type="NCBI Taxonomy" id="31220"/>
    <lineage>
        <taxon>Eukaryota</taxon>
        <taxon>Metazoa</taxon>
        <taxon>Spiralia</taxon>
        <taxon>Lophotrochozoa</taxon>
        <taxon>Mollusca</taxon>
        <taxon>Gastropoda</taxon>
        <taxon>Caenogastropoda</taxon>
        <taxon>Littorinimorpha</taxon>
        <taxon>Littorinoidea</taxon>
        <taxon>Littorinidae</taxon>
        <taxon>Littorina</taxon>
    </lineage>
</organism>
<dbReference type="InterPro" id="IPR052136">
    <property type="entry name" value="Adipolin/Erythroferrone-rel"/>
</dbReference>
<reference evidence="10 11" key="1">
    <citation type="submission" date="2024-02" db="EMBL/GenBank/DDBJ databases">
        <title>Chromosome-scale genome assembly of the rough periwinkle Littorina saxatilis.</title>
        <authorList>
            <person name="De Jode A."/>
            <person name="Faria R."/>
            <person name="Formenti G."/>
            <person name="Sims Y."/>
            <person name="Smith T.P."/>
            <person name="Tracey A."/>
            <person name="Wood J.M.D."/>
            <person name="Zagrodzka Z.B."/>
            <person name="Johannesson K."/>
            <person name="Butlin R.K."/>
            <person name="Leder E.H."/>
        </authorList>
    </citation>
    <scope>NUCLEOTIDE SEQUENCE [LARGE SCALE GENOMIC DNA]</scope>
    <source>
        <strain evidence="10">Snail1</strain>
        <tissue evidence="10">Muscle</tissue>
    </source>
</reference>
<dbReference type="SUPFAM" id="SSF49842">
    <property type="entry name" value="TNF-like"/>
    <property type="match status" value="1"/>
</dbReference>
<comment type="caution">
    <text evidence="10">The sequence shown here is derived from an EMBL/GenBank/DDBJ whole genome shotgun (WGS) entry which is preliminary data.</text>
</comment>
<evidence type="ECO:0000256" key="7">
    <source>
        <dbReference type="ARBA" id="ARBA00038198"/>
    </source>
</evidence>
<accession>A0AAN9G3F5</accession>